<protein>
    <submittedName>
        <fullName evidence="1">Uncharacterized protein</fullName>
    </submittedName>
</protein>
<accession>A0A106P4U6</accession>
<dbReference type="AlphaFoldDB" id="A0A106P4U6"/>
<dbReference type="EMBL" id="LPHB01000049">
    <property type="protein sequence ID" value="KWA61244.1"/>
    <property type="molecule type" value="Genomic_DNA"/>
</dbReference>
<name>A0A106P4U6_9BURK</name>
<comment type="caution">
    <text evidence="1">The sequence shown here is derived from an EMBL/GenBank/DDBJ whole genome shotgun (WGS) entry which is preliminary data.</text>
</comment>
<proteinExistence type="predicted"/>
<organism evidence="1">
    <name type="scientific">Burkholderia stagnalis</name>
    <dbReference type="NCBI Taxonomy" id="1503054"/>
    <lineage>
        <taxon>Bacteria</taxon>
        <taxon>Pseudomonadati</taxon>
        <taxon>Pseudomonadota</taxon>
        <taxon>Betaproteobacteria</taxon>
        <taxon>Burkholderiales</taxon>
        <taxon>Burkholderiaceae</taxon>
        <taxon>Burkholderia</taxon>
        <taxon>Burkholderia cepacia complex</taxon>
    </lineage>
</organism>
<dbReference type="Proteomes" id="UP000068603">
    <property type="component" value="Unassembled WGS sequence"/>
</dbReference>
<sequence>MPPCDGARRRCAAWVQRRCGAAGGSRPDVVIAFIAFIAALLRGQRGHAREPASRSSWRDAA</sequence>
<gene>
    <name evidence="1" type="ORF">WT44_17855</name>
</gene>
<evidence type="ECO:0000313" key="1">
    <source>
        <dbReference type="EMBL" id="KWA61244.1"/>
    </source>
</evidence>
<evidence type="ECO:0000313" key="2">
    <source>
        <dbReference type="Proteomes" id="UP000068603"/>
    </source>
</evidence>
<reference evidence="1 2" key="1">
    <citation type="submission" date="2015-11" db="EMBL/GenBank/DDBJ databases">
        <title>Expanding the genomic diversity of Burkholderia species for the development of highly accurate diagnostics.</title>
        <authorList>
            <person name="Sahl J."/>
            <person name="Keim P."/>
            <person name="Wagner D."/>
        </authorList>
    </citation>
    <scope>NUCLEOTIDE SEQUENCE [LARGE SCALE GENOMIC DNA]</scope>
    <source>
        <strain evidence="1 2">MSMB1960WGS</strain>
    </source>
</reference>